<dbReference type="AlphaFoldDB" id="A0A183CM69"/>
<dbReference type="SUPFAM" id="SSF50494">
    <property type="entry name" value="Trypsin-like serine proteases"/>
    <property type="match status" value="1"/>
</dbReference>
<name>A0A183CM69_GLOPA</name>
<dbReference type="PROSITE" id="PS00135">
    <property type="entry name" value="TRYPSIN_SER"/>
    <property type="match status" value="1"/>
</dbReference>
<reference evidence="2" key="1">
    <citation type="submission" date="2014-05" db="EMBL/GenBank/DDBJ databases">
        <title>The genome and life-stage specific transcriptomes of Globodera pallida elucidate key aspects of plant parasitism by a cyst nematode.</title>
        <authorList>
            <person name="Cotton J.A."/>
            <person name="Lilley C.J."/>
            <person name="Jones L.M."/>
            <person name="Kikuchi T."/>
            <person name="Reid A.J."/>
            <person name="Thorpe P."/>
            <person name="Tsai I.J."/>
            <person name="Beasley H."/>
            <person name="Blok V."/>
            <person name="Cock P.J.A."/>
            <person name="Van den Akker S.E."/>
            <person name="Holroyd N."/>
            <person name="Hunt M."/>
            <person name="Mantelin S."/>
            <person name="Naghra H."/>
            <person name="Pain A."/>
            <person name="Palomares-Rius J.E."/>
            <person name="Zarowiecki M."/>
            <person name="Berriman M."/>
            <person name="Jones J.T."/>
            <person name="Urwin P.E."/>
        </authorList>
    </citation>
    <scope>NUCLEOTIDE SEQUENCE [LARGE SCALE GENOMIC DNA]</scope>
    <source>
        <strain evidence="2">Lindley</strain>
    </source>
</reference>
<dbReference type="InterPro" id="IPR001254">
    <property type="entry name" value="Trypsin_dom"/>
</dbReference>
<organism evidence="2 3">
    <name type="scientific">Globodera pallida</name>
    <name type="common">Potato cyst nematode worm</name>
    <name type="synonym">Heterodera pallida</name>
    <dbReference type="NCBI Taxonomy" id="36090"/>
    <lineage>
        <taxon>Eukaryota</taxon>
        <taxon>Metazoa</taxon>
        <taxon>Ecdysozoa</taxon>
        <taxon>Nematoda</taxon>
        <taxon>Chromadorea</taxon>
        <taxon>Rhabditida</taxon>
        <taxon>Tylenchina</taxon>
        <taxon>Tylenchomorpha</taxon>
        <taxon>Tylenchoidea</taxon>
        <taxon>Heteroderidae</taxon>
        <taxon>Heteroderinae</taxon>
        <taxon>Globodera</taxon>
    </lineage>
</organism>
<evidence type="ECO:0000313" key="3">
    <source>
        <dbReference type="WBParaSite" id="GPLIN_001397500"/>
    </source>
</evidence>
<reference evidence="3" key="2">
    <citation type="submission" date="2016-06" db="UniProtKB">
        <authorList>
            <consortium name="WormBaseParasite"/>
        </authorList>
    </citation>
    <scope>IDENTIFICATION</scope>
</reference>
<dbReference type="GO" id="GO:0006508">
    <property type="term" value="P:proteolysis"/>
    <property type="evidence" value="ECO:0007669"/>
    <property type="project" value="InterPro"/>
</dbReference>
<dbReference type="GO" id="GO:0004252">
    <property type="term" value="F:serine-type endopeptidase activity"/>
    <property type="evidence" value="ECO:0007669"/>
    <property type="project" value="InterPro"/>
</dbReference>
<dbReference type="InterPro" id="IPR033116">
    <property type="entry name" value="TRYPSIN_SER"/>
</dbReference>
<dbReference type="WBParaSite" id="GPLIN_001397500">
    <property type="protein sequence ID" value="GPLIN_001397500"/>
    <property type="gene ID" value="GPLIN_001397500"/>
</dbReference>
<evidence type="ECO:0000259" key="1">
    <source>
        <dbReference type="Pfam" id="PF00089"/>
    </source>
</evidence>
<keyword evidence="2" id="KW-1185">Reference proteome</keyword>
<proteinExistence type="predicted"/>
<dbReference type="InterPro" id="IPR009003">
    <property type="entry name" value="Peptidase_S1_PA"/>
</dbReference>
<dbReference type="Gene3D" id="2.40.10.10">
    <property type="entry name" value="Trypsin-like serine proteases"/>
    <property type="match status" value="1"/>
</dbReference>
<dbReference type="Pfam" id="PF00089">
    <property type="entry name" value="Trypsin"/>
    <property type="match status" value="1"/>
</dbReference>
<protein>
    <submittedName>
        <fullName evidence="3">Peptidase S1 domain-containing protein</fullName>
    </submittedName>
</protein>
<dbReference type="InterPro" id="IPR043504">
    <property type="entry name" value="Peptidase_S1_PA_chymotrypsin"/>
</dbReference>
<feature type="domain" description="Peptidase S1" evidence="1">
    <location>
        <begin position="95"/>
        <end position="212"/>
    </location>
</feature>
<evidence type="ECO:0000313" key="2">
    <source>
        <dbReference type="Proteomes" id="UP000050741"/>
    </source>
</evidence>
<accession>A0A183CM69</accession>
<sequence>TKITPLAPAECKLCAVKQRPKKCVSFNTTNAHHLAGNPLISHGSQIDIGIMPWAVHISIEKFFNTTTNKWIKRTCTEIAPNSKGFRNPLKRQSNSNVFIHPKSNLDDAGIYDFALIKLNNPICGPIYPICIHCGPAGKFRSGKTVKKPSKQLLGRFVQLTDCKKAPNINNKICIGFETTQSGDSGSALLASNGTNFVQIGVLSGKPESCRQQIG</sequence>
<dbReference type="Proteomes" id="UP000050741">
    <property type="component" value="Unassembled WGS sequence"/>
</dbReference>